<dbReference type="EMBL" id="BRXX01000223">
    <property type="protein sequence ID" value="GMH98729.1"/>
    <property type="molecule type" value="Genomic_DNA"/>
</dbReference>
<gene>
    <name evidence="2" type="ORF">TrVE_jg476</name>
</gene>
<feature type="region of interest" description="Disordered" evidence="1">
    <location>
        <begin position="585"/>
        <end position="654"/>
    </location>
</feature>
<comment type="caution">
    <text evidence="2">The sequence shown here is derived from an EMBL/GenBank/DDBJ whole genome shotgun (WGS) entry which is preliminary data.</text>
</comment>
<feature type="compositionally biased region" description="Basic and acidic residues" evidence="1">
    <location>
        <begin position="396"/>
        <end position="408"/>
    </location>
</feature>
<feature type="region of interest" description="Disordered" evidence="1">
    <location>
        <begin position="87"/>
        <end position="258"/>
    </location>
</feature>
<feature type="compositionally biased region" description="Basic and acidic residues" evidence="1">
    <location>
        <begin position="587"/>
        <end position="596"/>
    </location>
</feature>
<feature type="compositionally biased region" description="Basic and acidic residues" evidence="1">
    <location>
        <begin position="175"/>
        <end position="188"/>
    </location>
</feature>
<evidence type="ECO:0000256" key="1">
    <source>
        <dbReference type="SAM" id="MobiDB-lite"/>
    </source>
</evidence>
<organism evidence="2 3">
    <name type="scientific">Triparma verrucosa</name>
    <dbReference type="NCBI Taxonomy" id="1606542"/>
    <lineage>
        <taxon>Eukaryota</taxon>
        <taxon>Sar</taxon>
        <taxon>Stramenopiles</taxon>
        <taxon>Ochrophyta</taxon>
        <taxon>Bolidophyceae</taxon>
        <taxon>Parmales</taxon>
        <taxon>Triparmaceae</taxon>
        <taxon>Triparma</taxon>
    </lineage>
</organism>
<feature type="compositionally biased region" description="Acidic residues" evidence="1">
    <location>
        <begin position="450"/>
        <end position="462"/>
    </location>
</feature>
<protein>
    <submittedName>
        <fullName evidence="2">Uncharacterized protein</fullName>
    </submittedName>
</protein>
<feature type="compositionally biased region" description="Acidic residues" evidence="1">
    <location>
        <begin position="409"/>
        <end position="425"/>
    </location>
</feature>
<feature type="region of interest" description="Disordered" evidence="1">
    <location>
        <begin position="37"/>
        <end position="63"/>
    </location>
</feature>
<reference evidence="3" key="1">
    <citation type="journal article" date="2023" name="Commun. Biol.">
        <title>Genome analysis of Parmales, the sister group of diatoms, reveals the evolutionary specialization of diatoms from phago-mixotrophs to photoautotrophs.</title>
        <authorList>
            <person name="Ban H."/>
            <person name="Sato S."/>
            <person name="Yoshikawa S."/>
            <person name="Yamada K."/>
            <person name="Nakamura Y."/>
            <person name="Ichinomiya M."/>
            <person name="Sato N."/>
            <person name="Blanc-Mathieu R."/>
            <person name="Endo H."/>
            <person name="Kuwata A."/>
            <person name="Ogata H."/>
        </authorList>
    </citation>
    <scope>NUCLEOTIDE SEQUENCE [LARGE SCALE GENOMIC DNA]</scope>
    <source>
        <strain evidence="3">NIES 3699</strain>
    </source>
</reference>
<sequence length="654" mass="72656">MPYSELVFSPNDLSLFTKDFTKLDDFKVLDPRTLARERAKGHERKHEEARIRDEEEVQKENEEWVARSRQDSIFTDGAIARNRAKTATNIALESDATLPPPMHDSDSEDDDFVPPPPPMAARSVAPGVMSMSNIRRMSSLDVGPPRAPPSPLRSDSIVAPPPTPPSSSGTLSSGADDRLTAVTERTENTDTDATEMEDSVSASLRPTDVSSRSGKKERVSMRARLSNFGKKMVKRPSQNNGLSVSSKSLLEEDDEEKDPFELHRQSMGKRIYHNKNWDKQPLDADRRIKINEIEVLEKVAAVLPAVGNGYGLDADEIYVKRDDTGVKKRLDKVRNKRGSILGQGNVTLGPKPAVKVDRDFEELRRNVLGGARDNFEAISEDMAILRCRHLGAEEENARQKIGDLKLTDEDMDELVTESEDEEDEDERRAKSLTMNSSIMKKRTNMWTGSDSEDLDDDLDDDEKDPKPKPHHKGKRRLSVQEIQDLSRHNDWGKWETTCSEEELVELLAGDSLASARSYPLTSSNFKEDRKLMALLDMYVGIDSGDLNYDDYDDAKSDGNESVISEINTSGYIERDDEDDMVLKMTHGRRDEKEKTKVGFKGIGGDASDQGSVGSGGRPESLPMKRSGAGAGGSGGKSSLQLARERAAAGRSKTR</sequence>
<feature type="compositionally biased region" description="Basic residues" evidence="1">
    <location>
        <begin position="468"/>
        <end position="477"/>
    </location>
</feature>
<dbReference type="AlphaFoldDB" id="A0A9W7BXN7"/>
<evidence type="ECO:0000313" key="2">
    <source>
        <dbReference type="EMBL" id="GMH98729.1"/>
    </source>
</evidence>
<dbReference type="Proteomes" id="UP001165160">
    <property type="component" value="Unassembled WGS sequence"/>
</dbReference>
<accession>A0A9W7BXN7</accession>
<name>A0A9W7BXN7_9STRA</name>
<feature type="region of interest" description="Disordered" evidence="1">
    <location>
        <begin position="396"/>
        <end position="481"/>
    </location>
</feature>
<keyword evidence="3" id="KW-1185">Reference proteome</keyword>
<proteinExistence type="predicted"/>
<evidence type="ECO:0000313" key="3">
    <source>
        <dbReference type="Proteomes" id="UP001165160"/>
    </source>
</evidence>
<feature type="compositionally biased region" description="Polar residues" evidence="1">
    <location>
        <begin position="200"/>
        <end position="212"/>
    </location>
</feature>
<feature type="compositionally biased region" description="Acidic residues" evidence="1">
    <location>
        <begin position="189"/>
        <end position="198"/>
    </location>
</feature>